<dbReference type="InterPro" id="IPR041685">
    <property type="entry name" value="AAA_GajA/Old/RecF-like"/>
</dbReference>
<dbReference type="RefSeq" id="WP_059434472.1">
    <property type="nucleotide sequence ID" value="NZ_FAUY01000002.1"/>
</dbReference>
<dbReference type="PANTHER" id="PTHR43581">
    <property type="entry name" value="ATP/GTP PHOSPHATASE"/>
    <property type="match status" value="1"/>
</dbReference>
<comment type="caution">
    <text evidence="2">The sequence shown here is derived from an EMBL/GenBank/DDBJ whole genome shotgun (WGS) entry which is preliminary data.</text>
</comment>
<feature type="domain" description="Endonuclease GajA/Old nuclease/RecF-like AAA" evidence="1">
    <location>
        <begin position="259"/>
        <end position="311"/>
    </location>
</feature>
<reference evidence="2 3" key="1">
    <citation type="submission" date="2015-11" db="EMBL/GenBank/DDBJ databases">
        <authorList>
            <consortium name="Pathogen Informatics"/>
        </authorList>
    </citation>
    <scope>NUCLEOTIDE SEQUENCE [LARGE SCALE GENOMIC DNA]</scope>
    <source>
        <strain evidence="2 3">007A-0283</strain>
    </source>
</reference>
<dbReference type="Pfam" id="PF13175">
    <property type="entry name" value="AAA_15"/>
    <property type="match status" value="1"/>
</dbReference>
<dbReference type="InterPro" id="IPR027417">
    <property type="entry name" value="P-loop_NTPase"/>
</dbReference>
<dbReference type="Gene3D" id="3.40.50.300">
    <property type="entry name" value="P-loop containing nucleotide triphosphate hydrolases"/>
    <property type="match status" value="1"/>
</dbReference>
<evidence type="ECO:0000313" key="3">
    <source>
        <dbReference type="Proteomes" id="UP000052245"/>
    </source>
</evidence>
<dbReference type="Proteomes" id="UP000052245">
    <property type="component" value="Unassembled WGS sequence"/>
</dbReference>
<sequence length="397" mass="45207">MKKQTIIIKKLGPIQECKIDIKKFTVLIGESGAGKSVILRTISLIKWIYKKMQYKILLKKSNVKSDALRFRLDGLLRTSMLEDFFTKDTYIEYLVDGMSLIVIENGKLTPKYREIKRNEFLISKVVFLSDTRVALPEILSSAGGRKAKFSFYIDDMIDNFYLAIKNLKDFSLSTMDIKLSSKKRVGYNQFFITTNQHQEVKFENASSGEKSSTIIELVSSYYANKYDFSDGFSSNVLNLIVNSIALDKNILDRFQDYIQNNKFENSLTLFIEEPEANLFPINQNKLAKYLSSLRFGSNSPEVIIATHSPYILTALNSLLYASTIIKNNPNIANKVYEIINKNEIISNDEFCAYIVGNNTVKSLINEETNLIDADEIDIASNITMDEFDKLLALGSIK</sequence>
<evidence type="ECO:0000313" key="2">
    <source>
        <dbReference type="EMBL" id="CUU74253.1"/>
    </source>
</evidence>
<accession>A0A9W5APP6</accession>
<proteinExistence type="predicted"/>
<dbReference type="InterPro" id="IPR051396">
    <property type="entry name" value="Bact_Antivir_Def_Nuclease"/>
</dbReference>
<name>A0A9W5APP6_CAMHY</name>
<gene>
    <name evidence="2" type="ORF">ERS739223_00443</name>
</gene>
<dbReference type="EMBL" id="FAVC01000001">
    <property type="protein sequence ID" value="CUU74253.1"/>
    <property type="molecule type" value="Genomic_DNA"/>
</dbReference>
<protein>
    <submittedName>
        <fullName evidence="2">Uncharacterized conserved protein</fullName>
    </submittedName>
</protein>
<dbReference type="SUPFAM" id="SSF52540">
    <property type="entry name" value="P-loop containing nucleoside triphosphate hydrolases"/>
    <property type="match status" value="1"/>
</dbReference>
<evidence type="ECO:0000259" key="1">
    <source>
        <dbReference type="Pfam" id="PF13175"/>
    </source>
</evidence>
<dbReference type="PANTHER" id="PTHR43581:SF4">
    <property type="entry name" value="ATP_GTP PHOSPHATASE"/>
    <property type="match status" value="1"/>
</dbReference>
<organism evidence="2 3">
    <name type="scientific">Campylobacter hyointestinalis subsp. hyointestinalis</name>
    <dbReference type="NCBI Taxonomy" id="91352"/>
    <lineage>
        <taxon>Bacteria</taxon>
        <taxon>Pseudomonadati</taxon>
        <taxon>Campylobacterota</taxon>
        <taxon>Epsilonproteobacteria</taxon>
        <taxon>Campylobacterales</taxon>
        <taxon>Campylobacteraceae</taxon>
        <taxon>Campylobacter</taxon>
    </lineage>
</organism>
<dbReference type="AlphaFoldDB" id="A0A9W5APP6"/>